<reference evidence="1" key="1">
    <citation type="journal article" date="2021" name="Proc. Natl. Acad. Sci. U.S.A.">
        <title>A Catalog of Tens of Thousands of Viruses from Human Metagenomes Reveals Hidden Associations with Chronic Diseases.</title>
        <authorList>
            <person name="Tisza M.J."/>
            <person name="Buck C.B."/>
        </authorList>
    </citation>
    <scope>NUCLEOTIDE SEQUENCE</scope>
    <source>
        <strain evidence="1">Ct3R43</strain>
    </source>
</reference>
<proteinExistence type="predicted"/>
<name>A0A8S5VFY1_9CAUD</name>
<accession>A0A8S5VFY1</accession>
<protein>
    <submittedName>
        <fullName evidence="1">Uncharacterized protein</fullName>
    </submittedName>
</protein>
<dbReference type="EMBL" id="BK016262">
    <property type="protein sequence ID" value="DAG05653.1"/>
    <property type="molecule type" value="Genomic_DNA"/>
</dbReference>
<sequence length="131" mass="15311">MYEEKKNNKTKTAQEDTADAIRKIVSKMHIEHTMNQFGDDADSMLGWLAHRAGNQEPIHGHKLDNLRMIVDNDRIQLMYPETDLRIMVDDGKLTVENLRETVRLVIEHDQETLWNISCKIADEMMDEDDED</sequence>
<evidence type="ECO:0000313" key="1">
    <source>
        <dbReference type="EMBL" id="DAG05653.1"/>
    </source>
</evidence>
<organism evidence="1">
    <name type="scientific">Siphoviridae sp. ct3R43</name>
    <dbReference type="NCBI Taxonomy" id="2825321"/>
    <lineage>
        <taxon>Viruses</taxon>
        <taxon>Duplodnaviria</taxon>
        <taxon>Heunggongvirae</taxon>
        <taxon>Uroviricota</taxon>
        <taxon>Caudoviricetes</taxon>
    </lineage>
</organism>